<keyword evidence="4" id="KW-1185">Reference proteome</keyword>
<dbReference type="Proteomes" id="UP000254100">
    <property type="component" value="Unassembled WGS sequence"/>
</dbReference>
<evidence type="ECO:0000313" key="5">
    <source>
        <dbReference type="Proteomes" id="UP000254100"/>
    </source>
</evidence>
<name>A0A0D6XRQ3_9STAP</name>
<dbReference type="OrthoDB" id="2412816at2"/>
<reference evidence="2 4" key="1">
    <citation type="submission" date="2015-01" db="EMBL/GenBank/DDBJ databases">
        <authorList>
            <person name="Guo J."/>
        </authorList>
    </citation>
    <scope>NUCLEOTIDE SEQUENCE [LARGE SCALE GENOMIC DNA]</scope>
    <source>
        <strain evidence="2 4">DSM 22147</strain>
    </source>
</reference>
<dbReference type="RefSeq" id="WP_044360144.1">
    <property type="nucleotide sequence ID" value="NZ_JXWY01000033.1"/>
</dbReference>
<keyword evidence="1" id="KW-0472">Membrane</keyword>
<protein>
    <submittedName>
        <fullName evidence="3">Membrane protein</fullName>
    </submittedName>
</protein>
<evidence type="ECO:0000313" key="3">
    <source>
        <dbReference type="EMBL" id="SUM58524.1"/>
    </source>
</evidence>
<keyword evidence="1" id="KW-0812">Transmembrane</keyword>
<dbReference type="AlphaFoldDB" id="A0A0D6XRQ3"/>
<evidence type="ECO:0000313" key="4">
    <source>
        <dbReference type="Proteomes" id="UP000032366"/>
    </source>
</evidence>
<evidence type="ECO:0000313" key="2">
    <source>
        <dbReference type="EMBL" id="KIX90906.1"/>
    </source>
</evidence>
<reference evidence="3 5" key="2">
    <citation type="submission" date="2018-06" db="EMBL/GenBank/DDBJ databases">
        <authorList>
            <consortium name="Pathogen Informatics"/>
            <person name="Doyle S."/>
        </authorList>
    </citation>
    <scope>NUCLEOTIDE SEQUENCE [LARGE SCALE GENOMIC DNA]</scope>
    <source>
        <strain evidence="3 5">NCTC13832</strain>
    </source>
</reference>
<accession>A0A0D6XRQ3</accession>
<sequence>MAKKSKTGLSVLSTLLSGTTIAIDGYNRYVYRSKNKKLSYLSLGLGAADMLLDFYLSLGAKSKFVKVWSLFSLGRQLRSQAEKFKAIQNQ</sequence>
<dbReference type="Proteomes" id="UP000032366">
    <property type="component" value="Unassembled WGS sequence"/>
</dbReference>
<keyword evidence="1" id="KW-1133">Transmembrane helix</keyword>
<organism evidence="3 5">
    <name type="scientific">Staphylococcus microti</name>
    <dbReference type="NCBI Taxonomy" id="569857"/>
    <lineage>
        <taxon>Bacteria</taxon>
        <taxon>Bacillati</taxon>
        <taxon>Bacillota</taxon>
        <taxon>Bacilli</taxon>
        <taxon>Bacillales</taxon>
        <taxon>Staphylococcaceae</taxon>
        <taxon>Staphylococcus</taxon>
    </lineage>
</organism>
<proteinExistence type="predicted"/>
<gene>
    <name evidence="3" type="ORF">NCTC13832_02277</name>
    <name evidence="2" type="ORF">TP70_05355</name>
</gene>
<dbReference type="EMBL" id="UHDT01000001">
    <property type="protein sequence ID" value="SUM58524.1"/>
    <property type="molecule type" value="Genomic_DNA"/>
</dbReference>
<feature type="transmembrane region" description="Helical" evidence="1">
    <location>
        <begin position="38"/>
        <end position="56"/>
    </location>
</feature>
<dbReference type="EMBL" id="JXWY01000033">
    <property type="protein sequence ID" value="KIX90906.1"/>
    <property type="molecule type" value="Genomic_DNA"/>
</dbReference>
<evidence type="ECO:0000256" key="1">
    <source>
        <dbReference type="SAM" id="Phobius"/>
    </source>
</evidence>